<feature type="transmembrane region" description="Helical" evidence="8">
    <location>
        <begin position="39"/>
        <end position="61"/>
    </location>
</feature>
<dbReference type="InterPro" id="IPR000425">
    <property type="entry name" value="MIP"/>
</dbReference>
<reference evidence="9 10" key="1">
    <citation type="submission" date="2018-08" db="EMBL/GenBank/DDBJ databases">
        <title>Survival mechanisms of Campylobacter hepaticus identified by genomic analysis and comparative transcriptomic analysis of in vivo and in vitro derived bacteria.</title>
        <authorList>
            <person name="Van T.T.H."/>
            <person name="Moore R.J."/>
        </authorList>
    </citation>
    <scope>NUCLEOTIDE SEQUENCE [LARGE SCALE GENOMIC DNA]</scope>
    <source>
        <strain evidence="9 10">54L</strain>
    </source>
</reference>
<dbReference type="PRINTS" id="PR00783">
    <property type="entry name" value="MINTRINSICP"/>
</dbReference>
<evidence type="ECO:0000256" key="2">
    <source>
        <dbReference type="ARBA" id="ARBA00006175"/>
    </source>
</evidence>
<name>A0A424Z0S4_9BACT</name>
<evidence type="ECO:0000256" key="6">
    <source>
        <dbReference type="ARBA" id="ARBA00023136"/>
    </source>
</evidence>
<keyword evidence="6 8" id="KW-0472">Membrane</keyword>
<dbReference type="Pfam" id="PF00230">
    <property type="entry name" value="MIP"/>
    <property type="match status" value="1"/>
</dbReference>
<feature type="transmembrane region" description="Helical" evidence="8">
    <location>
        <begin position="173"/>
        <end position="198"/>
    </location>
</feature>
<evidence type="ECO:0000256" key="1">
    <source>
        <dbReference type="ARBA" id="ARBA00004141"/>
    </source>
</evidence>
<dbReference type="Proteomes" id="UP000286095">
    <property type="component" value="Unassembled WGS sequence"/>
</dbReference>
<feature type="transmembrane region" description="Helical" evidence="8">
    <location>
        <begin position="223"/>
        <end position="244"/>
    </location>
</feature>
<evidence type="ECO:0000256" key="3">
    <source>
        <dbReference type="ARBA" id="ARBA00022448"/>
    </source>
</evidence>
<accession>A0A424Z0S4</accession>
<comment type="subcellular location">
    <subcellularLocation>
        <location evidence="1">Membrane</location>
        <topology evidence="1">Multi-pass membrane protein</topology>
    </subcellularLocation>
</comment>
<protein>
    <submittedName>
        <fullName evidence="9">Aquaporin family protein</fullName>
    </submittedName>
</protein>
<feature type="transmembrane region" description="Helical" evidence="8">
    <location>
        <begin position="141"/>
        <end position="161"/>
    </location>
</feature>
<evidence type="ECO:0000256" key="4">
    <source>
        <dbReference type="ARBA" id="ARBA00022692"/>
    </source>
</evidence>
<evidence type="ECO:0000256" key="7">
    <source>
        <dbReference type="RuleBase" id="RU000477"/>
    </source>
</evidence>
<keyword evidence="3 7" id="KW-0813">Transport</keyword>
<sequence>MGIILAEFIGTALLILLGNGVVATCLLKNTKCDFGGSAQWLVITTAWAFAVFVGVTVAGPISGAHLNPAVTLSLVITQKLSLALVPSYLLGQFLGAGFGALLVYIFYYDHFKITEDEGLKRACFCTEPAIRNYKLNFFSEFLGSFVLIFVILYITGANIVFPDIEDVKIGLGSIGALPVAILVWAIGLSLGSTTGYAINPCRDLSPRIVLSILPMKVKCDWSYAWIPVLGPIFGSSVASILYLYL</sequence>
<comment type="caution">
    <text evidence="9">The sequence shown here is derived from an EMBL/GenBank/DDBJ whole genome shotgun (WGS) entry which is preliminary data.</text>
</comment>
<dbReference type="GO" id="GO:0015254">
    <property type="term" value="F:glycerol channel activity"/>
    <property type="evidence" value="ECO:0007669"/>
    <property type="project" value="TreeGrafter"/>
</dbReference>
<keyword evidence="5 8" id="KW-1133">Transmembrane helix</keyword>
<gene>
    <name evidence="9" type="ORF">DZD40_03920</name>
</gene>
<dbReference type="PROSITE" id="PS00221">
    <property type="entry name" value="MIP"/>
    <property type="match status" value="1"/>
</dbReference>
<comment type="similarity">
    <text evidence="2 7">Belongs to the MIP/aquaporin (TC 1.A.8) family.</text>
</comment>
<evidence type="ECO:0000313" key="10">
    <source>
        <dbReference type="Proteomes" id="UP000286095"/>
    </source>
</evidence>
<dbReference type="InterPro" id="IPR050363">
    <property type="entry name" value="MIP/Aquaporin"/>
</dbReference>
<evidence type="ECO:0000256" key="5">
    <source>
        <dbReference type="ARBA" id="ARBA00022989"/>
    </source>
</evidence>
<dbReference type="SUPFAM" id="SSF81338">
    <property type="entry name" value="Aquaporin-like"/>
    <property type="match status" value="1"/>
</dbReference>
<organism evidence="9 10">
    <name type="scientific">Campylobacter hepaticus</name>
    <dbReference type="NCBI Taxonomy" id="1813019"/>
    <lineage>
        <taxon>Bacteria</taxon>
        <taxon>Pseudomonadati</taxon>
        <taxon>Campylobacterota</taxon>
        <taxon>Epsilonproteobacteria</taxon>
        <taxon>Campylobacterales</taxon>
        <taxon>Campylobacteraceae</taxon>
        <taxon>Campylobacter</taxon>
    </lineage>
</organism>
<dbReference type="GO" id="GO:0005886">
    <property type="term" value="C:plasma membrane"/>
    <property type="evidence" value="ECO:0007669"/>
    <property type="project" value="TreeGrafter"/>
</dbReference>
<dbReference type="InterPro" id="IPR022357">
    <property type="entry name" value="MIP_CS"/>
</dbReference>
<dbReference type="RefSeq" id="WP_124134408.1">
    <property type="nucleotide sequence ID" value="NZ_QURW01000008.1"/>
</dbReference>
<dbReference type="InterPro" id="IPR023271">
    <property type="entry name" value="Aquaporin-like"/>
</dbReference>
<proteinExistence type="inferred from homology"/>
<dbReference type="Gene3D" id="1.20.1080.10">
    <property type="entry name" value="Glycerol uptake facilitator protein"/>
    <property type="match status" value="1"/>
</dbReference>
<feature type="transmembrane region" description="Helical" evidence="8">
    <location>
        <begin position="82"/>
        <end position="107"/>
    </location>
</feature>
<dbReference type="PANTHER" id="PTHR43829:SF9">
    <property type="entry name" value="AQUAPORIN-9"/>
    <property type="match status" value="1"/>
</dbReference>
<evidence type="ECO:0000256" key="8">
    <source>
        <dbReference type="SAM" id="Phobius"/>
    </source>
</evidence>
<dbReference type="AlphaFoldDB" id="A0A424Z0S4"/>
<evidence type="ECO:0000313" key="9">
    <source>
        <dbReference type="EMBL" id="RQD87700.1"/>
    </source>
</evidence>
<dbReference type="PANTHER" id="PTHR43829">
    <property type="entry name" value="AQUAPORIN OR AQUAGLYCEROPORIN RELATED"/>
    <property type="match status" value="1"/>
</dbReference>
<keyword evidence="4 7" id="KW-0812">Transmembrane</keyword>
<dbReference type="EMBL" id="QURW01000008">
    <property type="protein sequence ID" value="RQD87700.1"/>
    <property type="molecule type" value="Genomic_DNA"/>
</dbReference>